<feature type="transmembrane region" description="Helical" evidence="2">
    <location>
        <begin position="34"/>
        <end position="56"/>
    </location>
</feature>
<sequence length="195" mass="20760">MALQAVSTSSATLIDIDSDTSSSGASSSSNHTTAIVSALLGTLLLLSLCIAALLYLKWRRLQRKPQPPHSKSTAASIASFVAGYSSEGGHADVKEYTYYLPSAPSLTNQSTRSPTPSLTVSTSFVSLPKSVYEPSPADTYSPAAPSSGLYTAHPGHSPLAHSAEREKTEEDEIDRPKPWLRLVPVRRAESDSEDV</sequence>
<feature type="region of interest" description="Disordered" evidence="1">
    <location>
        <begin position="134"/>
        <end position="176"/>
    </location>
</feature>
<accession>A0A0D0CQF5</accession>
<organism evidence="3 4">
    <name type="scientific">Collybiopsis luxurians FD-317 M1</name>
    <dbReference type="NCBI Taxonomy" id="944289"/>
    <lineage>
        <taxon>Eukaryota</taxon>
        <taxon>Fungi</taxon>
        <taxon>Dikarya</taxon>
        <taxon>Basidiomycota</taxon>
        <taxon>Agaricomycotina</taxon>
        <taxon>Agaricomycetes</taxon>
        <taxon>Agaricomycetidae</taxon>
        <taxon>Agaricales</taxon>
        <taxon>Marasmiineae</taxon>
        <taxon>Omphalotaceae</taxon>
        <taxon>Collybiopsis</taxon>
        <taxon>Collybiopsis luxurians</taxon>
    </lineage>
</organism>
<evidence type="ECO:0000256" key="2">
    <source>
        <dbReference type="SAM" id="Phobius"/>
    </source>
</evidence>
<keyword evidence="2" id="KW-0472">Membrane</keyword>
<evidence type="ECO:0000313" key="4">
    <source>
        <dbReference type="Proteomes" id="UP000053593"/>
    </source>
</evidence>
<dbReference type="HOGENOM" id="CLU_1396470_0_0_1"/>
<keyword evidence="4" id="KW-1185">Reference proteome</keyword>
<dbReference type="AlphaFoldDB" id="A0A0D0CQF5"/>
<evidence type="ECO:0000313" key="3">
    <source>
        <dbReference type="EMBL" id="KIK57658.1"/>
    </source>
</evidence>
<evidence type="ECO:0000256" key="1">
    <source>
        <dbReference type="SAM" id="MobiDB-lite"/>
    </source>
</evidence>
<keyword evidence="2" id="KW-1133">Transmembrane helix</keyword>
<dbReference type="EMBL" id="KN834789">
    <property type="protein sequence ID" value="KIK57658.1"/>
    <property type="molecule type" value="Genomic_DNA"/>
</dbReference>
<name>A0A0D0CQF5_9AGAR</name>
<dbReference type="Proteomes" id="UP000053593">
    <property type="component" value="Unassembled WGS sequence"/>
</dbReference>
<reference evidence="3 4" key="1">
    <citation type="submission" date="2014-04" db="EMBL/GenBank/DDBJ databases">
        <title>Evolutionary Origins and Diversification of the Mycorrhizal Mutualists.</title>
        <authorList>
            <consortium name="DOE Joint Genome Institute"/>
            <consortium name="Mycorrhizal Genomics Consortium"/>
            <person name="Kohler A."/>
            <person name="Kuo A."/>
            <person name="Nagy L.G."/>
            <person name="Floudas D."/>
            <person name="Copeland A."/>
            <person name="Barry K.W."/>
            <person name="Cichocki N."/>
            <person name="Veneault-Fourrey C."/>
            <person name="LaButti K."/>
            <person name="Lindquist E.A."/>
            <person name="Lipzen A."/>
            <person name="Lundell T."/>
            <person name="Morin E."/>
            <person name="Murat C."/>
            <person name="Riley R."/>
            <person name="Ohm R."/>
            <person name="Sun H."/>
            <person name="Tunlid A."/>
            <person name="Henrissat B."/>
            <person name="Grigoriev I.V."/>
            <person name="Hibbett D.S."/>
            <person name="Martin F."/>
        </authorList>
    </citation>
    <scope>NUCLEOTIDE SEQUENCE [LARGE SCALE GENOMIC DNA]</scope>
    <source>
        <strain evidence="3 4">FD-317 M1</strain>
    </source>
</reference>
<gene>
    <name evidence="3" type="ORF">GYMLUDRAFT_246659</name>
</gene>
<proteinExistence type="predicted"/>
<dbReference type="OrthoDB" id="3058083at2759"/>
<protein>
    <submittedName>
        <fullName evidence="3">Uncharacterized protein</fullName>
    </submittedName>
</protein>
<keyword evidence="2" id="KW-0812">Transmembrane</keyword>